<evidence type="ECO:0000313" key="9">
    <source>
        <dbReference type="MGI" id="MGI:2177495"/>
    </source>
</evidence>
<dbReference type="EMBL" id="AK016338">
    <property type="protein sequence ID" value="BAC25479.1"/>
    <property type="molecule type" value="mRNA"/>
</dbReference>
<dbReference type="InterPro" id="IPR047132">
    <property type="entry name" value="Olfact_rcpt_6C-like"/>
</dbReference>
<keyword evidence="5" id="KW-0297">G-protein coupled receptor</keyword>
<reference evidence="8" key="6">
    <citation type="journal article" date="2002" name="Nature">
        <title>Analysis of the mouse transcriptome based on functional annotation of 60,770 full-length cDNAs.</title>
        <authorList>
            <consortium name="The FANTOM Consortium and the RIKEN Genome Exploration Research Group Phase I and II Team"/>
        </authorList>
    </citation>
    <scope>NUCLEOTIDE SEQUENCE</scope>
    <source>
        <strain evidence="8">C57BL/6J</strain>
        <tissue evidence="8">Testis</tissue>
    </source>
</reference>
<keyword evidence="4" id="KW-0552">Olfaction</keyword>
<protein>
    <submittedName>
        <fullName evidence="8">Uncharacterized protein</fullName>
    </submittedName>
</protein>
<reference evidence="8" key="3">
    <citation type="journal article" date="2000" name="Genome Res.">
        <title>RIKEN integrated sequence analysis (RISA) system--384-format sequencing pipeline with 384 multicapillary sequencer.</title>
        <authorList>
            <person name="Shibata K."/>
            <person name="Itoh M."/>
            <person name="Aizawa K."/>
            <person name="Nagaoka S."/>
            <person name="Sasaki N."/>
            <person name="Carninci P."/>
            <person name="Konno H."/>
            <person name="Akiyama J."/>
            <person name="Nishi K."/>
            <person name="Kitsunai T."/>
            <person name="Tashiro H."/>
            <person name="Itoh M."/>
            <person name="Sumi N."/>
            <person name="Ishii Y."/>
            <person name="Nakamura S."/>
            <person name="Hazama M."/>
            <person name="Nishine T."/>
            <person name="Harada A."/>
            <person name="Yamamoto R."/>
            <person name="Matsumoto H."/>
            <person name="Sakaguchi S."/>
            <person name="Ikegami T."/>
            <person name="Kashiwagi K."/>
            <person name="Fujiwake S."/>
            <person name="Inoue K."/>
            <person name="Togawa Y."/>
            <person name="Izawa M."/>
            <person name="Ohara E."/>
            <person name="Watahiki M."/>
            <person name="Yoneda Y."/>
            <person name="Ishikawa T."/>
            <person name="Ozawa K."/>
            <person name="Tanaka T."/>
            <person name="Matsuura S."/>
            <person name="Kawai J."/>
            <person name="Okazaki Y."/>
            <person name="Muramatsu M."/>
            <person name="Inoue Y."/>
            <person name="Kira A."/>
            <person name="Hayashizaki Y."/>
        </authorList>
    </citation>
    <scope>NUCLEOTIDE SEQUENCE</scope>
    <source>
        <strain evidence="8">C57BL/6J</strain>
        <tissue evidence="8">Testis</tissue>
    </source>
</reference>
<reference evidence="8" key="2">
    <citation type="journal article" date="2000" name="Genome Res.">
        <title>Normalization and subtraction of cap-trapper-selected cDNAs to prepare full-length cDNA libraries for rapid discovery of new genes.</title>
        <authorList>
            <person name="Carninci P."/>
            <person name="Shibata Y."/>
            <person name="Hayatsu N."/>
            <person name="Sugahara Y."/>
            <person name="Shibata K."/>
            <person name="Itoh M."/>
            <person name="Konno H."/>
            <person name="Okazaki Y."/>
            <person name="Muramatsu M."/>
            <person name="Hayashizaki Y."/>
        </authorList>
    </citation>
    <scope>NUCLEOTIDE SEQUENCE</scope>
    <source>
        <strain evidence="8">C57BL/6J</strain>
        <tissue evidence="8">Testis</tissue>
    </source>
</reference>
<dbReference type="SUPFAM" id="SSF81321">
    <property type="entry name" value="Family A G protein-coupled receptor-like"/>
    <property type="match status" value="1"/>
</dbReference>
<reference evidence="8" key="5">
    <citation type="journal article" date="2001" name="Nature">
        <title>Functional annotation of a full-length mouse cDNA collection.</title>
        <authorList>
            <consortium name="The RIKEN Genome Exploration Research Group Phase II Team and the FANTOM Consortium"/>
        </authorList>
    </citation>
    <scope>NUCLEOTIDE SEQUENCE</scope>
    <source>
        <strain evidence="8">C57BL/6J</strain>
        <tissue evidence="8">Testis</tissue>
    </source>
</reference>
<dbReference type="AlphaFoldDB" id="Q8C1J3"/>
<dbReference type="OrthoDB" id="9588050at2759"/>
<keyword evidence="5" id="KW-0807">Transducer</keyword>
<name>Q8C1J3_MOUSE</name>
<accession>Q8C1J3</accession>
<keyword evidence="7" id="KW-1133">Transmembrane helix</keyword>
<dbReference type="GO" id="GO:0007608">
    <property type="term" value="P:sensory perception of smell"/>
    <property type="evidence" value="ECO:0007669"/>
    <property type="project" value="UniProtKB-KW"/>
</dbReference>
<proteinExistence type="evidence at transcript level"/>
<dbReference type="PANTHER" id="PTHR26454">
    <property type="entry name" value="OLFACTORY RECEPTOR"/>
    <property type="match status" value="1"/>
</dbReference>
<reference evidence="8" key="7">
    <citation type="journal article" date="2005" name="Science">
        <title>The Transcriptional Landscape of the Mammalian Genome.</title>
        <authorList>
            <consortium name="The FANTOM Consortium"/>
            <consortium name="Riken Genome Exploration Research Group and Genome Science Group (Genome Network Project Core Group)"/>
        </authorList>
    </citation>
    <scope>NUCLEOTIDE SEQUENCE</scope>
    <source>
        <strain evidence="8">C57BL/6J</strain>
        <tissue evidence="8">Testis</tissue>
    </source>
</reference>
<dbReference type="MGI" id="MGI:2177495">
    <property type="gene designation" value="Or14j9"/>
</dbReference>
<reference evidence="8" key="4">
    <citation type="submission" date="2000-07" db="EMBL/GenBank/DDBJ databases">
        <authorList>
            <person name="Adachi J."/>
            <person name="Aizawa K."/>
            <person name="Akahira S."/>
            <person name="Akimura T."/>
            <person name="Arai A."/>
            <person name="Aono H."/>
            <person name="Arakawa T."/>
            <person name="Bono H."/>
            <person name="Carninci P."/>
            <person name="Fukuda S."/>
            <person name="Fukunishi Y."/>
            <person name="Furuno M."/>
            <person name="Hanagaki T."/>
            <person name="Hara A."/>
            <person name="Hayatsu N."/>
            <person name="Hiramoto K."/>
            <person name="Hiraoka T."/>
            <person name="Hori F."/>
            <person name="Imotani K."/>
            <person name="Ishii Y."/>
            <person name="Itoh M."/>
            <person name="Izawa M."/>
            <person name="Kasukawa T."/>
            <person name="Kato H."/>
            <person name="Kawai J."/>
            <person name="Kojima Y."/>
            <person name="Konno H."/>
            <person name="Kouda M."/>
            <person name="Koya S."/>
            <person name="Kurihara C."/>
            <person name="Matsuyama T."/>
            <person name="Miyazaki A."/>
            <person name="Nishi K."/>
            <person name="Nomura K."/>
            <person name="Numazaki R."/>
            <person name="Ohno M."/>
            <person name="Okazaki Y."/>
            <person name="Okido T."/>
            <person name="Owa C."/>
            <person name="Saito H."/>
            <person name="Saito R."/>
            <person name="Sakai C."/>
            <person name="Sakai K."/>
            <person name="Sano H."/>
            <person name="Sasaki D."/>
            <person name="Shibata K."/>
            <person name="Shibata Y."/>
            <person name="Shinagawa A."/>
            <person name="Shiraki T."/>
            <person name="Sogabe Y."/>
            <person name="Suzuki H."/>
            <person name="Tagami M."/>
            <person name="Tagawa A."/>
            <person name="Takahashi F."/>
            <person name="Tanaka T."/>
            <person name="Tejima Y."/>
            <person name="Toya T."/>
            <person name="Yamamura T."/>
            <person name="Yasunishi A."/>
            <person name="Yoshida K."/>
            <person name="Yoshino M."/>
            <person name="Muramatsu M."/>
            <person name="Hayashizaki Y."/>
        </authorList>
    </citation>
    <scope>NUCLEOTIDE SEQUENCE</scope>
    <source>
        <strain evidence="8">C57BL/6J</strain>
        <tissue evidence="8">Testis</tissue>
    </source>
</reference>
<dbReference type="PANTHER" id="PTHR26454:SF18">
    <property type="entry name" value="OLFACTORY RECEPTOR 6C76"/>
    <property type="match status" value="1"/>
</dbReference>
<keyword evidence="6" id="KW-0675">Receptor</keyword>
<keyword evidence="7" id="KW-0812">Transmembrane</keyword>
<dbReference type="RefSeq" id="NP_001013593.2">
    <property type="nucleotide sequence ID" value="NM_001013575.4"/>
</dbReference>
<keyword evidence="2" id="KW-1003">Cell membrane</keyword>
<organism evidence="8">
    <name type="scientific">Mus musculus</name>
    <name type="common">Mouse</name>
    <dbReference type="NCBI Taxonomy" id="10090"/>
    <lineage>
        <taxon>Eukaryota</taxon>
        <taxon>Metazoa</taxon>
        <taxon>Chordata</taxon>
        <taxon>Craniata</taxon>
        <taxon>Vertebrata</taxon>
        <taxon>Euteleostomi</taxon>
        <taxon>Mammalia</taxon>
        <taxon>Eutheria</taxon>
        <taxon>Euarchontoglires</taxon>
        <taxon>Glires</taxon>
        <taxon>Rodentia</taxon>
        <taxon>Myomorpha</taxon>
        <taxon>Muroidea</taxon>
        <taxon>Muridae</taxon>
        <taxon>Murinae</taxon>
        <taxon>Mus</taxon>
        <taxon>Mus</taxon>
    </lineage>
</organism>
<dbReference type="DNASU" id="258096"/>
<evidence type="ECO:0000256" key="5">
    <source>
        <dbReference type="ARBA" id="ARBA00023040"/>
    </source>
</evidence>
<dbReference type="BioGRID-ORCS" id="258096">
    <property type="hits" value="0 hits in 71 CRISPR screens"/>
</dbReference>
<keyword evidence="3" id="KW-0716">Sensory transduction</keyword>
<comment type="subcellular location">
    <subcellularLocation>
        <location evidence="1">Cell membrane</location>
        <topology evidence="1">Multi-pass membrane protein</topology>
    </subcellularLocation>
</comment>
<evidence type="ECO:0000256" key="6">
    <source>
        <dbReference type="ARBA" id="ARBA00023170"/>
    </source>
</evidence>
<dbReference type="KEGG" id="mmu:258096"/>
<dbReference type="Gene3D" id="1.20.1070.10">
    <property type="entry name" value="Rhodopsin 7-helix transmembrane proteins"/>
    <property type="match status" value="1"/>
</dbReference>
<gene>
    <name evidence="9" type="primary">Or14j9</name>
    <name evidence="9" type="synonym">Olfr112</name>
</gene>
<dbReference type="CTD" id="258096"/>
<dbReference type="GeneID" id="258096"/>
<evidence type="ECO:0000256" key="1">
    <source>
        <dbReference type="ARBA" id="ARBA00004651"/>
    </source>
</evidence>
<feature type="transmembrane region" description="Helical" evidence="7">
    <location>
        <begin position="25"/>
        <end position="51"/>
    </location>
</feature>
<evidence type="ECO:0000256" key="7">
    <source>
        <dbReference type="SAM" id="Phobius"/>
    </source>
</evidence>
<reference evidence="8" key="1">
    <citation type="journal article" date="1999" name="Methods Enzymol.">
        <title>High-efficiency full-length cDNA cloning.</title>
        <authorList>
            <person name="Carninci P."/>
            <person name="Hayashizaki Y."/>
        </authorList>
    </citation>
    <scope>NUCLEOTIDE SEQUENCE</scope>
    <source>
        <strain evidence="8">C57BL/6J</strain>
        <tissue evidence="8">Testis</tissue>
    </source>
</reference>
<evidence type="ECO:0000256" key="3">
    <source>
        <dbReference type="ARBA" id="ARBA00022606"/>
    </source>
</evidence>
<dbReference type="GO" id="GO:0005886">
    <property type="term" value="C:plasma membrane"/>
    <property type="evidence" value="ECO:0007669"/>
    <property type="project" value="UniProtKB-SubCell"/>
</dbReference>
<keyword evidence="7" id="KW-0472">Membrane</keyword>
<dbReference type="AGR" id="MGI:2177495"/>
<sequence length="116" mass="13255">MIVENITTMRGFLLMGFSDNHELQIVQAVLFLVTYLVGSAGNVIIITITTLDPQLQSPMYYFLKHFPFWTSHPSLSQFPSMLTVPWHKVATFHMHSACCRFFSSQLLPGVSWPFSQ</sequence>
<reference evidence="8" key="8">
    <citation type="journal article" date="2005" name="Science">
        <title>Antisense Transcription in the Mammalian Transcriptome.</title>
        <authorList>
            <consortium name="RIKEN Genome Exploration Research Group and Genome Science Group (Genome Network Project Core Group) and the FANTOM Consortium"/>
        </authorList>
    </citation>
    <scope>NUCLEOTIDE SEQUENCE</scope>
    <source>
        <strain evidence="8">C57BL/6J</strain>
        <tissue evidence="8">Testis</tissue>
    </source>
</reference>
<evidence type="ECO:0000256" key="4">
    <source>
        <dbReference type="ARBA" id="ARBA00022725"/>
    </source>
</evidence>
<evidence type="ECO:0000256" key="2">
    <source>
        <dbReference type="ARBA" id="ARBA00022475"/>
    </source>
</evidence>
<dbReference type="GO" id="GO:0004930">
    <property type="term" value="F:G protein-coupled receptor activity"/>
    <property type="evidence" value="ECO:0007669"/>
    <property type="project" value="UniProtKB-KW"/>
</dbReference>
<evidence type="ECO:0000313" key="8">
    <source>
        <dbReference type="EMBL" id="BAC25479.1"/>
    </source>
</evidence>